<keyword evidence="6" id="KW-0030">Aminoacyl-tRNA synthetase</keyword>
<protein>
    <recommendedName>
        <fullName evidence="7">Aminoacyl-tRNA synthetase class I anticodon-binding domain-containing protein</fullName>
    </recommendedName>
</protein>
<accession>A0A8K0DBW4</accession>
<feature type="domain" description="Aminoacyl-tRNA synthetase class I anticodon-binding" evidence="7">
    <location>
        <begin position="66"/>
        <end position="186"/>
    </location>
</feature>
<evidence type="ECO:0000259" key="7">
    <source>
        <dbReference type="Pfam" id="PF19269"/>
    </source>
</evidence>
<dbReference type="Proteomes" id="UP000801492">
    <property type="component" value="Unassembled WGS sequence"/>
</dbReference>
<dbReference type="InterPro" id="IPR008925">
    <property type="entry name" value="aa_tRNA-synth_I_cd-bd_sf"/>
</dbReference>
<dbReference type="AlphaFoldDB" id="A0A8K0DBW4"/>
<dbReference type="GO" id="GO:0005739">
    <property type="term" value="C:mitochondrion"/>
    <property type="evidence" value="ECO:0007669"/>
    <property type="project" value="TreeGrafter"/>
</dbReference>
<name>A0A8K0DBW4_IGNLU</name>
<dbReference type="InterPro" id="IPR049940">
    <property type="entry name" value="GluQ/Sye"/>
</dbReference>
<dbReference type="Pfam" id="PF19269">
    <property type="entry name" value="Anticodon_2"/>
    <property type="match status" value="1"/>
</dbReference>
<evidence type="ECO:0000313" key="8">
    <source>
        <dbReference type="EMBL" id="KAF2903350.1"/>
    </source>
</evidence>
<evidence type="ECO:0000256" key="1">
    <source>
        <dbReference type="ARBA" id="ARBA00007894"/>
    </source>
</evidence>
<dbReference type="PANTHER" id="PTHR43311">
    <property type="entry name" value="GLUTAMATE--TRNA LIGASE"/>
    <property type="match status" value="1"/>
</dbReference>
<proteinExistence type="inferred from homology"/>
<comment type="similarity">
    <text evidence="1">Belongs to the class-I aminoacyl-tRNA synthetase family. Glutamate--tRNA ligase type 1 subfamily.</text>
</comment>
<dbReference type="InterPro" id="IPR045462">
    <property type="entry name" value="aa-tRNA-synth_I_cd-bd"/>
</dbReference>
<keyword evidence="5" id="KW-0648">Protein biosynthesis</keyword>
<dbReference type="GO" id="GO:0006424">
    <property type="term" value="P:glutamyl-tRNA aminoacylation"/>
    <property type="evidence" value="ECO:0007669"/>
    <property type="project" value="TreeGrafter"/>
</dbReference>
<evidence type="ECO:0000256" key="6">
    <source>
        <dbReference type="ARBA" id="ARBA00023146"/>
    </source>
</evidence>
<dbReference type="PANTHER" id="PTHR43311:SF2">
    <property type="entry name" value="GLUTAMATE--TRNA LIGASE, MITOCHONDRIAL-RELATED"/>
    <property type="match status" value="1"/>
</dbReference>
<dbReference type="Gene3D" id="1.10.10.350">
    <property type="match status" value="1"/>
</dbReference>
<evidence type="ECO:0000313" key="9">
    <source>
        <dbReference type="Proteomes" id="UP000801492"/>
    </source>
</evidence>
<evidence type="ECO:0000256" key="4">
    <source>
        <dbReference type="ARBA" id="ARBA00022840"/>
    </source>
</evidence>
<organism evidence="8 9">
    <name type="scientific">Ignelater luminosus</name>
    <name type="common">Cucubano</name>
    <name type="synonym">Pyrophorus luminosus</name>
    <dbReference type="NCBI Taxonomy" id="2038154"/>
    <lineage>
        <taxon>Eukaryota</taxon>
        <taxon>Metazoa</taxon>
        <taxon>Ecdysozoa</taxon>
        <taxon>Arthropoda</taxon>
        <taxon>Hexapoda</taxon>
        <taxon>Insecta</taxon>
        <taxon>Pterygota</taxon>
        <taxon>Neoptera</taxon>
        <taxon>Endopterygota</taxon>
        <taxon>Coleoptera</taxon>
        <taxon>Polyphaga</taxon>
        <taxon>Elateriformia</taxon>
        <taxon>Elateroidea</taxon>
        <taxon>Elateridae</taxon>
        <taxon>Agrypninae</taxon>
        <taxon>Pyrophorini</taxon>
        <taxon>Ignelater</taxon>
    </lineage>
</organism>
<keyword evidence="2" id="KW-0436">Ligase</keyword>
<dbReference type="OrthoDB" id="428822at2759"/>
<keyword evidence="4" id="KW-0067">ATP-binding</keyword>
<evidence type="ECO:0000256" key="2">
    <source>
        <dbReference type="ARBA" id="ARBA00022598"/>
    </source>
</evidence>
<comment type="caution">
    <text evidence="8">The sequence shown here is derived from an EMBL/GenBank/DDBJ whole genome shotgun (WGS) entry which is preliminary data.</text>
</comment>
<evidence type="ECO:0000256" key="5">
    <source>
        <dbReference type="ARBA" id="ARBA00022917"/>
    </source>
</evidence>
<dbReference type="InterPro" id="IPR020751">
    <property type="entry name" value="aa-tRNA-synth_I_codon-bd_sub2"/>
</dbReference>
<keyword evidence="9" id="KW-1185">Reference proteome</keyword>
<dbReference type="GO" id="GO:0000049">
    <property type="term" value="F:tRNA binding"/>
    <property type="evidence" value="ECO:0007669"/>
    <property type="project" value="InterPro"/>
</dbReference>
<reference evidence="8" key="1">
    <citation type="submission" date="2019-08" db="EMBL/GenBank/DDBJ databases">
        <title>The genome of the North American firefly Photinus pyralis.</title>
        <authorList>
            <consortium name="Photinus pyralis genome working group"/>
            <person name="Fallon T.R."/>
            <person name="Sander Lower S.E."/>
            <person name="Weng J.-K."/>
        </authorList>
    </citation>
    <scope>NUCLEOTIDE SEQUENCE</scope>
    <source>
        <strain evidence="8">TRF0915ILg1</strain>
        <tissue evidence="8">Whole body</tissue>
    </source>
</reference>
<dbReference type="SUPFAM" id="SSF48163">
    <property type="entry name" value="An anticodon-binding domain of class I aminoacyl-tRNA synthetases"/>
    <property type="match status" value="1"/>
</dbReference>
<dbReference type="GO" id="GO:0005524">
    <property type="term" value="F:ATP binding"/>
    <property type="evidence" value="ECO:0007669"/>
    <property type="project" value="UniProtKB-KW"/>
</dbReference>
<dbReference type="EMBL" id="VTPC01001050">
    <property type="protein sequence ID" value="KAF2903350.1"/>
    <property type="molecule type" value="Genomic_DNA"/>
</dbReference>
<dbReference type="GO" id="GO:0004818">
    <property type="term" value="F:glutamate-tRNA ligase activity"/>
    <property type="evidence" value="ECO:0007669"/>
    <property type="project" value="TreeGrafter"/>
</dbReference>
<keyword evidence="3" id="KW-0547">Nucleotide-binding</keyword>
<sequence length="194" mass="22762">MYFQFDVKKINSHSGKLMPERLQEFNRLEIERQLKNDADLKLLVIKVQNIIKEKFPDRISDNSLKLDEEYIKSILLWSSNRIDRLSDVVSNQLAFLWISPTINKNKNVDDLLIIEKLKERLKLQEDLTKEKLKPFLKSFSQQNNVKFSNLMQLVRSILSGLKEGPSVAEMIEILGKENTLLRLQTYIKKNSNNN</sequence>
<evidence type="ECO:0000256" key="3">
    <source>
        <dbReference type="ARBA" id="ARBA00022741"/>
    </source>
</evidence>
<gene>
    <name evidence="8" type="ORF">ILUMI_02835</name>
</gene>